<evidence type="ECO:0000313" key="2">
    <source>
        <dbReference type="EMBL" id="MBB5987330.1"/>
    </source>
</evidence>
<sequence>MSRMLRDDRRAKAVEFGLTAALVAVAGGVATLSVIFAG</sequence>
<protein>
    <submittedName>
        <fullName evidence="2">Flp pilus assembly pilin Flp</fullName>
    </submittedName>
</protein>
<proteinExistence type="predicted"/>
<name>A0ABR6NJ75_9SPHN</name>
<evidence type="ECO:0000256" key="1">
    <source>
        <dbReference type="SAM" id="Phobius"/>
    </source>
</evidence>
<gene>
    <name evidence="2" type="ORF">HNP60_003304</name>
</gene>
<keyword evidence="1" id="KW-0472">Membrane</keyword>
<reference evidence="2 3" key="1">
    <citation type="submission" date="2020-08" db="EMBL/GenBank/DDBJ databases">
        <title>Exploring microbial biodiversity for novel pathways involved in the catabolism of aromatic compounds derived from lignin.</title>
        <authorList>
            <person name="Elkins J."/>
        </authorList>
    </citation>
    <scope>NUCLEOTIDE SEQUENCE [LARGE SCALE GENOMIC DNA]</scope>
    <source>
        <strain evidence="2 3">B1D3A</strain>
    </source>
</reference>
<organism evidence="2 3">
    <name type="scientific">Sphingobium lignivorans</name>
    <dbReference type="NCBI Taxonomy" id="2735886"/>
    <lineage>
        <taxon>Bacteria</taxon>
        <taxon>Pseudomonadati</taxon>
        <taxon>Pseudomonadota</taxon>
        <taxon>Alphaproteobacteria</taxon>
        <taxon>Sphingomonadales</taxon>
        <taxon>Sphingomonadaceae</taxon>
        <taxon>Sphingobium</taxon>
    </lineage>
</organism>
<keyword evidence="1" id="KW-0812">Transmembrane</keyword>
<comment type="caution">
    <text evidence="2">The sequence shown here is derived from an EMBL/GenBank/DDBJ whole genome shotgun (WGS) entry which is preliminary data.</text>
</comment>
<dbReference type="Proteomes" id="UP001138540">
    <property type="component" value="Unassembled WGS sequence"/>
</dbReference>
<feature type="transmembrane region" description="Helical" evidence="1">
    <location>
        <begin position="12"/>
        <end position="37"/>
    </location>
</feature>
<evidence type="ECO:0000313" key="3">
    <source>
        <dbReference type="Proteomes" id="UP001138540"/>
    </source>
</evidence>
<accession>A0ABR6NJ75</accession>
<keyword evidence="3" id="KW-1185">Reference proteome</keyword>
<keyword evidence="1" id="KW-1133">Transmembrane helix</keyword>
<dbReference type="EMBL" id="JACHKA010000001">
    <property type="protein sequence ID" value="MBB5987330.1"/>
    <property type="molecule type" value="Genomic_DNA"/>
</dbReference>